<dbReference type="AlphaFoldDB" id="A0A3L7AGT4"/>
<comment type="caution">
    <text evidence="1">The sequence shown here is derived from an EMBL/GenBank/DDBJ whole genome shotgun (WGS) entry which is preliminary data.</text>
</comment>
<organism evidence="1 2">
    <name type="scientific">Mycetocola lacteus</name>
    <dbReference type="NCBI Taxonomy" id="76637"/>
    <lineage>
        <taxon>Bacteria</taxon>
        <taxon>Bacillati</taxon>
        <taxon>Actinomycetota</taxon>
        <taxon>Actinomycetes</taxon>
        <taxon>Micrococcales</taxon>
        <taxon>Microbacteriaceae</taxon>
        <taxon>Mycetocola</taxon>
    </lineage>
</organism>
<dbReference type="OrthoDB" id="338425at2"/>
<accession>A0A3L7AGT4</accession>
<dbReference type="Gene3D" id="3.40.50.1010">
    <property type="entry name" value="5'-nuclease"/>
    <property type="match status" value="1"/>
</dbReference>
<dbReference type="InterPro" id="IPR029060">
    <property type="entry name" value="PIN-like_dom_sf"/>
</dbReference>
<dbReference type="RefSeq" id="WP_121689548.1">
    <property type="nucleotide sequence ID" value="NZ_RCUY01000015.1"/>
</dbReference>
<dbReference type="SUPFAM" id="SSF88723">
    <property type="entry name" value="PIN domain-like"/>
    <property type="match status" value="1"/>
</dbReference>
<dbReference type="Proteomes" id="UP000269438">
    <property type="component" value="Unassembled WGS sequence"/>
</dbReference>
<dbReference type="InterPro" id="IPR016541">
    <property type="entry name" value="UCP008505"/>
</dbReference>
<reference evidence="1 2" key="1">
    <citation type="submission" date="2018-10" db="EMBL/GenBank/DDBJ databases">
        <authorList>
            <person name="Li J."/>
        </authorList>
    </citation>
    <scope>NUCLEOTIDE SEQUENCE [LARGE SCALE GENOMIC DNA]</scope>
    <source>
        <strain evidence="1 2">JCM 11654</strain>
    </source>
</reference>
<sequence length="160" mass="17719">MYLLDTNVFIEAKNRYYAFDLAPGFWDWLAEAEESNLILSTEGVKSELIRGEDELATWARNSSTLFRPIDAPTITTMRELSTWARLGNYSEAAVAEFLSIADYTLVAYAAAHGLVLVTHEQPAPAATRRIPIPSACAALDVEYCTTFTMLRAHGVQLGLN</sequence>
<protein>
    <submittedName>
        <fullName evidence="1">DUF4411 family protein</fullName>
    </submittedName>
</protein>
<keyword evidence="2" id="KW-1185">Reference proteome</keyword>
<evidence type="ECO:0000313" key="2">
    <source>
        <dbReference type="Proteomes" id="UP000269438"/>
    </source>
</evidence>
<dbReference type="Pfam" id="PF14367">
    <property type="entry name" value="DUF4411"/>
    <property type="match status" value="1"/>
</dbReference>
<gene>
    <name evidence="1" type="ORF">D9V34_16535</name>
</gene>
<evidence type="ECO:0000313" key="1">
    <source>
        <dbReference type="EMBL" id="RLP79387.1"/>
    </source>
</evidence>
<name>A0A3L7AGT4_9MICO</name>
<proteinExistence type="predicted"/>
<dbReference type="EMBL" id="RCUY01000015">
    <property type="protein sequence ID" value="RLP79387.1"/>
    <property type="molecule type" value="Genomic_DNA"/>
</dbReference>